<evidence type="ECO:0000313" key="2">
    <source>
        <dbReference type="EMBL" id="BBF98009.1"/>
    </source>
</evidence>
<dbReference type="EMBL" id="FX986052">
    <property type="protein sequence ID" value="BBF98009.1"/>
    <property type="molecule type" value="mRNA"/>
</dbReference>
<reference evidence="2" key="1">
    <citation type="journal article" date="2017" name="Toxins">
        <title>Combined Venom Gland Transcriptomic and Venom Peptidomic Analysis of the Predatory Ant Odontomachus monticola.</title>
        <authorList>
            <person name="Kazuma K."/>
            <person name="Masuko K."/>
            <person name="Konno K."/>
            <person name="Inagaki H."/>
        </authorList>
    </citation>
    <scope>NUCLEOTIDE SEQUENCE</scope>
    <source>
        <tissue evidence="2">Venom gland and sac</tissue>
    </source>
</reference>
<keyword evidence="1" id="KW-0732">Signal</keyword>
<gene>
    <name evidence="2" type="primary">PBAN_OM</name>
</gene>
<dbReference type="GO" id="GO:0007218">
    <property type="term" value="P:neuropeptide signaling pathway"/>
    <property type="evidence" value="ECO:0007669"/>
    <property type="project" value="UniProtKB-KW"/>
</dbReference>
<proteinExistence type="evidence at transcript level"/>
<feature type="signal peptide" evidence="1">
    <location>
        <begin position="1"/>
        <end position="25"/>
    </location>
</feature>
<reference evidence="2" key="2">
    <citation type="submission" date="2018-08" db="EMBL/GenBank/DDBJ databases">
        <authorList>
            <person name="Ferrada E.E."/>
            <person name="Latorre B.A."/>
        </authorList>
    </citation>
    <scope>NUCLEOTIDE SEQUENCE</scope>
    <source>
        <tissue evidence="2">Venom gland and sac</tissue>
    </source>
</reference>
<evidence type="ECO:0000256" key="1">
    <source>
        <dbReference type="SAM" id="SignalP"/>
    </source>
</evidence>
<accession>A0A348G6D6</accession>
<protein>
    <submittedName>
        <fullName evidence="2">PBAN type neuropeptide</fullName>
    </submittedName>
</protein>
<dbReference type="AlphaFoldDB" id="A0A348G6D6"/>
<organism evidence="2">
    <name type="scientific">Odontomachus monticola</name>
    <name type="common">Trap-jaw ant</name>
    <dbReference type="NCBI Taxonomy" id="613454"/>
    <lineage>
        <taxon>Eukaryota</taxon>
        <taxon>Metazoa</taxon>
        <taxon>Ecdysozoa</taxon>
        <taxon>Arthropoda</taxon>
        <taxon>Hexapoda</taxon>
        <taxon>Insecta</taxon>
        <taxon>Pterygota</taxon>
        <taxon>Neoptera</taxon>
        <taxon>Endopterygota</taxon>
        <taxon>Hymenoptera</taxon>
        <taxon>Apocrita</taxon>
        <taxon>Aculeata</taxon>
        <taxon>Formicoidea</taxon>
        <taxon>Formicidae</taxon>
        <taxon>Ponerinae</taxon>
        <taxon>Ponerini</taxon>
        <taxon>Odontomachus</taxon>
    </lineage>
</organism>
<feature type="chain" id="PRO_5016980585" evidence="1">
    <location>
        <begin position="26"/>
        <end position="123"/>
    </location>
</feature>
<keyword evidence="2" id="KW-0527">Neuropeptide</keyword>
<name>A0A348G6D6_ODOMO</name>
<sequence length="123" mass="14064">MPSRDTIIILLPIFGLCFTASIANAIMCNCEHCDEEKVIGSEEETTTPASQIMYEEDSDDDGDRTICATDRDFNHLTFPSICHMLCYNHCTRYRVVEVERNDAKKHILGVYRANYYKLRDGAC</sequence>